<dbReference type="AlphaFoldDB" id="A0A552V439"/>
<evidence type="ECO:0000313" key="2">
    <source>
        <dbReference type="EMBL" id="TRW25223.1"/>
    </source>
</evidence>
<accession>A0A552V439</accession>
<dbReference type="RefSeq" id="WP_143372805.1">
    <property type="nucleotide sequence ID" value="NZ_VJVZ01000004.1"/>
</dbReference>
<dbReference type="Gene3D" id="2.60.40.1930">
    <property type="match status" value="1"/>
</dbReference>
<proteinExistence type="predicted"/>
<feature type="signal peptide" evidence="1">
    <location>
        <begin position="1"/>
        <end position="23"/>
    </location>
</feature>
<evidence type="ECO:0000313" key="3">
    <source>
        <dbReference type="Proteomes" id="UP000320643"/>
    </source>
</evidence>
<reference evidence="2 3" key="1">
    <citation type="submission" date="2019-07" db="EMBL/GenBank/DDBJ databases">
        <title>Flavobacterium sp. nov., isolated from glacier ice.</title>
        <authorList>
            <person name="Liu Q."/>
            <person name="Xin Y.-H."/>
        </authorList>
    </citation>
    <scope>NUCLEOTIDE SEQUENCE [LARGE SCALE GENOMIC DNA]</scope>
    <source>
        <strain evidence="2 3">ZT4R6</strain>
    </source>
</reference>
<protein>
    <recommendedName>
        <fullName evidence="4">Carboxypeptidase regulatory-like domain-containing protein</fullName>
    </recommendedName>
</protein>
<organism evidence="2 3">
    <name type="scientific">Flavobacterium zepuense</name>
    <dbReference type="NCBI Taxonomy" id="2593302"/>
    <lineage>
        <taxon>Bacteria</taxon>
        <taxon>Pseudomonadati</taxon>
        <taxon>Bacteroidota</taxon>
        <taxon>Flavobacteriia</taxon>
        <taxon>Flavobacteriales</taxon>
        <taxon>Flavobacteriaceae</taxon>
        <taxon>Flavobacterium</taxon>
    </lineage>
</organism>
<dbReference type="OrthoDB" id="679547at2"/>
<feature type="chain" id="PRO_5021964518" description="Carboxypeptidase regulatory-like domain-containing protein" evidence="1">
    <location>
        <begin position="24"/>
        <end position="786"/>
    </location>
</feature>
<evidence type="ECO:0008006" key="4">
    <source>
        <dbReference type="Google" id="ProtNLM"/>
    </source>
</evidence>
<name>A0A552V439_9FLAO</name>
<dbReference type="Proteomes" id="UP000320643">
    <property type="component" value="Unassembled WGS sequence"/>
</dbReference>
<gene>
    <name evidence="2" type="ORF">FMM05_07915</name>
</gene>
<evidence type="ECO:0000256" key="1">
    <source>
        <dbReference type="SAM" id="SignalP"/>
    </source>
</evidence>
<dbReference type="EMBL" id="VJVZ01000004">
    <property type="protein sequence ID" value="TRW25223.1"/>
    <property type="molecule type" value="Genomic_DNA"/>
</dbReference>
<keyword evidence="3" id="KW-1185">Reference proteome</keyword>
<sequence length="786" mass="87987">MKKITLTTTLLLFLLCSFLQLHAQDAKKDAIAKSLNDYFFLERENIHIQLNKTVFMTNEQIWFKGYVFHRRKNLPFFTTVNIYGALMDETGKILETKLFYGNIGSFSGSFKLNNTFKSGKYYLQFYTNWMNNFTEDESAVYDVTVINAASGAGNALAKADPSKINIDLYPEGGTMVNGTANSIGVTVSDCNHEPLPVSTVEIVDGAGKPFKTVQVNKLGNGRFDLPANTGQGFKAIVAIEGIKHEQLLPTPQLKGIALEVSNYAIPDKTMVTIRTNKLTADSYAGKPLYILVHQDEQALLYDLNFNTGTEVKMALQNTDLFPGINTIRILDADLNQLAERLIYKHAGQTLTSTVAKAGQNVENLELTGKTSAPNLNISVSALPDNTRSFNETNDIFSSFWLLPYIDGHKKVSGKYYFANFSKGKAYELDLFLMGQKSKYNWTSIKNNPPQNKFPFDIGLTLKGSLPKSAGDPKGTRVRLYALSSALEETVDVDSKGDFTYENIIIPDSTFVNFSMFRKGEKPKELTLLPQLLNANRKFFKMYTPPMRCYAPDGTTALSTPNIFQENIELEEVTIEGKKLKYAKVSGNGNLRGYKITQQEINSYNSLLNFIKFNSSFVVNDNSVNVTIYSSRNSTSLNGAPPKPVIYIDGMQVYDYDLLRTISMNEVDEIYMNPHAIVPSVRNFMGIIRIYLNHNYKPKSKTTLPEIIVKNGYEKILPFENVIYNTTDDEGFASFGVIDWDANIMTDETGAFNLTIPNTGQKTIKLWIEGFSADGKLISEIKTINVK</sequence>
<keyword evidence="1" id="KW-0732">Signal</keyword>
<comment type="caution">
    <text evidence="2">The sequence shown here is derived from an EMBL/GenBank/DDBJ whole genome shotgun (WGS) entry which is preliminary data.</text>
</comment>